<dbReference type="RefSeq" id="WP_238240640.1">
    <property type="nucleotide sequence ID" value="NZ_BPQQ01000071.1"/>
</dbReference>
<dbReference type="InterPro" id="IPR003495">
    <property type="entry name" value="CobW/HypB/UreG_nucleotide-bd"/>
</dbReference>
<comment type="catalytic activity">
    <reaction evidence="6">
        <text>GTP + H2O = GDP + phosphate + H(+)</text>
        <dbReference type="Rhea" id="RHEA:19669"/>
        <dbReference type="ChEBI" id="CHEBI:15377"/>
        <dbReference type="ChEBI" id="CHEBI:15378"/>
        <dbReference type="ChEBI" id="CHEBI:37565"/>
        <dbReference type="ChEBI" id="CHEBI:43474"/>
        <dbReference type="ChEBI" id="CHEBI:58189"/>
    </reaction>
    <physiologicalReaction direction="left-to-right" evidence="6">
        <dbReference type="Rhea" id="RHEA:19670"/>
    </physiologicalReaction>
</comment>
<reference evidence="9" key="1">
    <citation type="journal article" date="2021" name="Front. Microbiol.">
        <title>Comprehensive Comparative Genomics and Phenotyping of Methylobacterium Species.</title>
        <authorList>
            <person name="Alessa O."/>
            <person name="Ogura Y."/>
            <person name="Fujitani Y."/>
            <person name="Takami H."/>
            <person name="Hayashi T."/>
            <person name="Sahin N."/>
            <person name="Tani A."/>
        </authorList>
    </citation>
    <scope>NUCLEOTIDE SEQUENCE</scope>
    <source>
        <strain evidence="9">DSM 17168</strain>
    </source>
</reference>
<reference evidence="9" key="2">
    <citation type="submission" date="2021-08" db="EMBL/GenBank/DDBJ databases">
        <authorList>
            <person name="Tani A."/>
            <person name="Ola A."/>
            <person name="Ogura Y."/>
            <person name="Katsura K."/>
            <person name="Hayashi T."/>
        </authorList>
    </citation>
    <scope>NUCLEOTIDE SEQUENCE</scope>
    <source>
        <strain evidence="9">DSM 17168</strain>
    </source>
</reference>
<keyword evidence="3" id="KW-0143">Chaperone</keyword>
<proteinExistence type="inferred from homology"/>
<dbReference type="InterPro" id="IPR051316">
    <property type="entry name" value="Zinc-reg_GTPase_activator"/>
</dbReference>
<comment type="caution">
    <text evidence="9">The sequence shown here is derived from an EMBL/GenBank/DDBJ whole genome shotgun (WGS) entry which is preliminary data.</text>
</comment>
<keyword evidence="1" id="KW-0547">Nucleotide-binding</keyword>
<evidence type="ECO:0000256" key="3">
    <source>
        <dbReference type="ARBA" id="ARBA00023186"/>
    </source>
</evidence>
<feature type="compositionally biased region" description="Basic residues" evidence="7">
    <location>
        <begin position="231"/>
        <end position="247"/>
    </location>
</feature>
<dbReference type="CDD" id="cd03112">
    <property type="entry name" value="CobW-like"/>
    <property type="match status" value="1"/>
</dbReference>
<dbReference type="Proteomes" id="UP001055153">
    <property type="component" value="Unassembled WGS sequence"/>
</dbReference>
<evidence type="ECO:0000256" key="5">
    <source>
        <dbReference type="ARBA" id="ARBA00045658"/>
    </source>
</evidence>
<evidence type="ECO:0000256" key="2">
    <source>
        <dbReference type="ARBA" id="ARBA00022801"/>
    </source>
</evidence>
<dbReference type="SMART" id="SM00833">
    <property type="entry name" value="CobW_C"/>
    <property type="match status" value="1"/>
</dbReference>
<dbReference type="SUPFAM" id="SSF52540">
    <property type="entry name" value="P-loop containing nucleoside triphosphate hydrolases"/>
    <property type="match status" value="1"/>
</dbReference>
<evidence type="ECO:0000313" key="9">
    <source>
        <dbReference type="EMBL" id="GJE03243.1"/>
    </source>
</evidence>
<evidence type="ECO:0000256" key="1">
    <source>
        <dbReference type="ARBA" id="ARBA00022741"/>
    </source>
</evidence>
<organism evidence="9 10">
    <name type="scientific">Methylobacterium isbiliense</name>
    <dbReference type="NCBI Taxonomy" id="315478"/>
    <lineage>
        <taxon>Bacteria</taxon>
        <taxon>Pseudomonadati</taxon>
        <taxon>Pseudomonadota</taxon>
        <taxon>Alphaproteobacteria</taxon>
        <taxon>Hyphomicrobiales</taxon>
        <taxon>Methylobacteriaceae</taxon>
        <taxon>Methylobacterium</taxon>
    </lineage>
</organism>
<sequence length="372" mass="39758">MTDTQARPQPIPLTVLTGFLGAGKTTLLNRLLREPALADTVVIVNEFGEIGLDHLLIETVDEGLVLLGAGCLCCTVRGDLIATLEDLLRKRDNGRIQPFRRVVIETTGLADPAPILHALLYHPYIALRYALQGVVTVVDAVNGAGTLDAHPEAVRQAAVADRIVLTKTDLAGEADALRARLSALNPAAPLLPADAPAEAMLGGLFGLDGKLSDVSRWLGAEAVAAQEQQPGHHHGHHHHGHHHHHDVNRHDAAIRAFTLRSEAAVPRPAFEMFLDLLRSGQGANLLRLKGLVALADAPERPVVVHGVQHVVHAPVTLAAWPDGDRTSRLVLILRDGDPAFVRRLWDAFLGRPAVDSPDAAALVHNPLAIPGA</sequence>
<dbReference type="PANTHER" id="PTHR13748:SF62">
    <property type="entry name" value="COBW DOMAIN-CONTAINING PROTEIN"/>
    <property type="match status" value="1"/>
</dbReference>
<dbReference type="InterPro" id="IPR036627">
    <property type="entry name" value="CobW-likC_sf"/>
</dbReference>
<evidence type="ECO:0000313" key="10">
    <source>
        <dbReference type="Proteomes" id="UP001055153"/>
    </source>
</evidence>
<feature type="region of interest" description="Disordered" evidence="7">
    <location>
        <begin position="225"/>
        <end position="248"/>
    </location>
</feature>
<evidence type="ECO:0000259" key="8">
    <source>
        <dbReference type="SMART" id="SM00833"/>
    </source>
</evidence>
<dbReference type="Pfam" id="PF07683">
    <property type="entry name" value="CobW_C"/>
    <property type="match status" value="1"/>
</dbReference>
<comment type="function">
    <text evidence="5">Zinc chaperone that directly transfers zinc cofactor to target proteins, thereby activating them. Zinc is transferred from the CXCC motif in the GTPase domain to the zinc binding site in target proteins in a process requiring GTP hydrolysis.</text>
</comment>
<protein>
    <submittedName>
        <fullName evidence="9">P-loop guanosine triphosphatase YjiA</fullName>
    </submittedName>
</protein>
<accession>A0ABQ4SN97</accession>
<dbReference type="Gene3D" id="3.30.1220.10">
    <property type="entry name" value="CobW-like, C-terminal domain"/>
    <property type="match status" value="1"/>
</dbReference>
<evidence type="ECO:0000256" key="4">
    <source>
        <dbReference type="ARBA" id="ARBA00034320"/>
    </source>
</evidence>
<dbReference type="InterPro" id="IPR027417">
    <property type="entry name" value="P-loop_NTPase"/>
</dbReference>
<dbReference type="Pfam" id="PF02492">
    <property type="entry name" value="cobW"/>
    <property type="match status" value="1"/>
</dbReference>
<keyword evidence="10" id="KW-1185">Reference proteome</keyword>
<dbReference type="Gene3D" id="3.40.50.300">
    <property type="entry name" value="P-loop containing nucleotide triphosphate hydrolases"/>
    <property type="match status" value="1"/>
</dbReference>
<evidence type="ECO:0000256" key="6">
    <source>
        <dbReference type="ARBA" id="ARBA00049117"/>
    </source>
</evidence>
<comment type="similarity">
    <text evidence="4">Belongs to the SIMIBI class G3E GTPase family. ZNG1 subfamily.</text>
</comment>
<dbReference type="SUPFAM" id="SSF90002">
    <property type="entry name" value="Hypothetical protein YjiA, C-terminal domain"/>
    <property type="match status" value="1"/>
</dbReference>
<dbReference type="InterPro" id="IPR011629">
    <property type="entry name" value="CobW-like_C"/>
</dbReference>
<keyword evidence="2" id="KW-0378">Hydrolase</keyword>
<name>A0ABQ4SN97_9HYPH</name>
<evidence type="ECO:0000256" key="7">
    <source>
        <dbReference type="SAM" id="MobiDB-lite"/>
    </source>
</evidence>
<dbReference type="PANTHER" id="PTHR13748">
    <property type="entry name" value="COBW-RELATED"/>
    <property type="match status" value="1"/>
</dbReference>
<gene>
    <name evidence="9" type="primary">yjiA_2</name>
    <name evidence="9" type="ORF">GMJLKIPL_5194</name>
</gene>
<feature type="domain" description="CobW C-terminal" evidence="8">
    <location>
        <begin position="254"/>
        <end position="349"/>
    </location>
</feature>
<dbReference type="EMBL" id="BPQQ01000071">
    <property type="protein sequence ID" value="GJE03243.1"/>
    <property type="molecule type" value="Genomic_DNA"/>
</dbReference>